<gene>
    <name evidence="1" type="ORF">AEST_13240</name>
</gene>
<dbReference type="AlphaFoldDB" id="J2IFG9"/>
<protein>
    <submittedName>
        <fullName evidence="1">Uncharacterized protein</fullName>
    </submittedName>
</protein>
<name>J2IFG9_9ALTE</name>
<sequence length="46" mass="4910">MQLQACLKVVVASTIAVAYGQVNLINSLINEEKRAPVGSVPLRVSE</sequence>
<evidence type="ECO:0000313" key="1">
    <source>
        <dbReference type="EMBL" id="EJI85922.1"/>
    </source>
</evidence>
<dbReference type="EMBL" id="ALAB01000011">
    <property type="protein sequence ID" value="EJI85922.1"/>
    <property type="molecule type" value="Genomic_DNA"/>
</dbReference>
<keyword evidence="2" id="KW-1185">Reference proteome</keyword>
<dbReference type="PATRIC" id="fig|1197174.4.peg.1294"/>
<comment type="caution">
    <text evidence="1">The sequence shown here is derived from an EMBL/GenBank/DDBJ whole genome shotgun (WGS) entry which is preliminary data.</text>
</comment>
<organism evidence="1 2">
    <name type="scientific">Alishewanella aestuarii B11</name>
    <dbReference type="NCBI Taxonomy" id="1197174"/>
    <lineage>
        <taxon>Bacteria</taxon>
        <taxon>Pseudomonadati</taxon>
        <taxon>Pseudomonadota</taxon>
        <taxon>Gammaproteobacteria</taxon>
        <taxon>Alteromonadales</taxon>
        <taxon>Alteromonadaceae</taxon>
        <taxon>Alishewanella</taxon>
    </lineage>
</organism>
<accession>J2IFG9</accession>
<reference evidence="1 2" key="1">
    <citation type="journal article" date="2012" name="J. Bacteriol.">
        <title>Genome Sequence of Pectin-Degrading Alishewanella aestuarii Strain B11T, Isolated from Tidal Flat Sediment.</title>
        <authorList>
            <person name="Jung J."/>
            <person name="Choi S."/>
            <person name="Chun J."/>
            <person name="Park W."/>
        </authorList>
    </citation>
    <scope>NUCLEOTIDE SEQUENCE [LARGE SCALE GENOMIC DNA]</scope>
    <source>
        <strain evidence="1 2">B11</strain>
    </source>
</reference>
<dbReference type="Proteomes" id="UP000012043">
    <property type="component" value="Unassembled WGS sequence"/>
</dbReference>
<proteinExistence type="predicted"/>
<evidence type="ECO:0000313" key="2">
    <source>
        <dbReference type="Proteomes" id="UP000012043"/>
    </source>
</evidence>